<dbReference type="Gene3D" id="3.40.50.1820">
    <property type="entry name" value="alpha/beta hydrolase"/>
    <property type="match status" value="1"/>
</dbReference>
<keyword evidence="4" id="KW-1185">Reference proteome</keyword>
<dbReference type="OrthoDB" id="408631at2759"/>
<dbReference type="PROSITE" id="PS00941">
    <property type="entry name" value="CARBOXYLESTERASE_B_2"/>
    <property type="match status" value="1"/>
</dbReference>
<dbReference type="GO" id="GO:0072330">
    <property type="term" value="P:monocarboxylic acid biosynthetic process"/>
    <property type="evidence" value="ECO:0007669"/>
    <property type="project" value="UniProtKB-ARBA"/>
</dbReference>
<dbReference type="InterPro" id="IPR050309">
    <property type="entry name" value="Type-B_Carboxylest/Lipase"/>
</dbReference>
<dbReference type="EMBL" id="CDHK01000002">
    <property type="protein sequence ID" value="CEJ56059.1"/>
    <property type="molecule type" value="Genomic_DNA"/>
</dbReference>
<dbReference type="InterPro" id="IPR029058">
    <property type="entry name" value="AB_hydrolase_fold"/>
</dbReference>
<feature type="signal peptide" evidence="1">
    <location>
        <begin position="1"/>
        <end position="18"/>
    </location>
</feature>
<dbReference type="Pfam" id="PF00135">
    <property type="entry name" value="COesterase"/>
    <property type="match status" value="1"/>
</dbReference>
<dbReference type="GO" id="GO:0017000">
    <property type="term" value="P:antibiotic biosynthetic process"/>
    <property type="evidence" value="ECO:0007669"/>
    <property type="project" value="UniProtKB-ARBA"/>
</dbReference>
<dbReference type="PANTHER" id="PTHR11559">
    <property type="entry name" value="CARBOXYLESTERASE"/>
    <property type="match status" value="1"/>
</dbReference>
<gene>
    <name evidence="3" type="ORF">PMG11_02284</name>
</gene>
<feature type="domain" description="Carboxylesterase type B" evidence="2">
    <location>
        <begin position="19"/>
        <end position="517"/>
    </location>
</feature>
<evidence type="ECO:0000313" key="3">
    <source>
        <dbReference type="EMBL" id="CEJ56059.1"/>
    </source>
</evidence>
<dbReference type="Proteomes" id="UP000042958">
    <property type="component" value="Unassembled WGS sequence"/>
</dbReference>
<name>A0A0F7TH08_PENBI</name>
<organism evidence="3 4">
    <name type="scientific">Penicillium brasilianum</name>
    <dbReference type="NCBI Taxonomy" id="104259"/>
    <lineage>
        <taxon>Eukaryota</taxon>
        <taxon>Fungi</taxon>
        <taxon>Dikarya</taxon>
        <taxon>Ascomycota</taxon>
        <taxon>Pezizomycotina</taxon>
        <taxon>Eurotiomycetes</taxon>
        <taxon>Eurotiomycetidae</taxon>
        <taxon>Eurotiales</taxon>
        <taxon>Aspergillaceae</taxon>
        <taxon>Penicillium</taxon>
    </lineage>
</organism>
<dbReference type="InterPro" id="IPR019819">
    <property type="entry name" value="Carboxylesterase_B_CS"/>
</dbReference>
<dbReference type="AlphaFoldDB" id="A0A0F7TH08"/>
<dbReference type="ESTHER" id="9euro-a0a0f7th08">
    <property type="family name" value="Fungal_carboxylesterase_lipase"/>
</dbReference>
<dbReference type="SUPFAM" id="SSF53474">
    <property type="entry name" value="alpha/beta-Hydrolases"/>
    <property type="match status" value="1"/>
</dbReference>
<evidence type="ECO:0000313" key="4">
    <source>
        <dbReference type="Proteomes" id="UP000042958"/>
    </source>
</evidence>
<keyword evidence="1" id="KW-0732">Signal</keyword>
<feature type="chain" id="PRO_5002522451" description="Carboxylesterase type B domain-containing protein" evidence="1">
    <location>
        <begin position="19"/>
        <end position="608"/>
    </location>
</feature>
<proteinExistence type="predicted"/>
<sequence>MRLLFPTSLSAVVATALASPSVTIDAGTLKGGKCSGGKSAVYYKGVPFAEPPVGDLRFEPPKAYNQKYSNGVLNSTVSAPTCIQFGTETVPSGEKSEDCLYLDIWAPASATKDSKLPVKVWIYGGSNTAGGIAYPLYDGCNLADTGAVVVTLNYRLGPLGFLALNSAGIYGNQGIQDLILGFEWVQKSISAFGGDPEKVLAFGQSAGATNLYTIATLAEAPSLFKSAIVESVALPQLTKNATAQKLGASFAKVLQCGLNDKSCLQSVSSADLQKAVSSDSYINSGVGGVSELPLPNSQTPAFWPIVDGTVVKENPLYRGAQVPTALGYNQQEGTMDTITKYPSAELIANLTAADYTAFLQGDFGPAAQVIEKYYPLSLFESAVAELGLTAGSAVFEAIAQILTDAEYKCPTYQGAASTVRNGNPVWTYEFTHNATCAWLDTLVPIADDLSFIGAAHTAEIPFVFGNLNFSYPEENYTCSGSTAEWDLSNDMIGLWTAMAENGKPSTKAIQWPQFSITSTGSNTPGMVFGNSSTPGNIDFSVCKLWAQVSALLDGGNATATAKSSSSSSVTPTASPTSSFAVSGGVTVSPSIGGPIFLSTVLMGAAMLM</sequence>
<evidence type="ECO:0000256" key="1">
    <source>
        <dbReference type="SAM" id="SignalP"/>
    </source>
</evidence>
<dbReference type="STRING" id="104259.A0A0F7TH08"/>
<accession>A0A0F7TH08</accession>
<dbReference type="InterPro" id="IPR002018">
    <property type="entry name" value="CarbesteraseB"/>
</dbReference>
<reference evidence="4" key="1">
    <citation type="journal article" date="2015" name="Genome Announc.">
        <title>Draft genome sequence of the fungus Penicillium brasilianum MG11.</title>
        <authorList>
            <person name="Horn F."/>
            <person name="Linde J."/>
            <person name="Mattern D.J."/>
            <person name="Walther G."/>
            <person name="Guthke R."/>
            <person name="Brakhage A.A."/>
            <person name="Valiante V."/>
        </authorList>
    </citation>
    <scope>NUCLEOTIDE SEQUENCE [LARGE SCALE GENOMIC DNA]</scope>
    <source>
        <strain evidence="4">MG11</strain>
    </source>
</reference>
<evidence type="ECO:0000259" key="2">
    <source>
        <dbReference type="Pfam" id="PF00135"/>
    </source>
</evidence>
<protein>
    <recommendedName>
        <fullName evidence="2">Carboxylesterase type B domain-containing protein</fullName>
    </recommendedName>
</protein>